<dbReference type="InterPro" id="IPR058065">
    <property type="entry name" value="LIC_10190-like"/>
</dbReference>
<reference evidence="3 4" key="1">
    <citation type="submission" date="2017-06" db="EMBL/GenBank/DDBJ databases">
        <authorList>
            <person name="Kim H.J."/>
            <person name="Triplett B.A."/>
        </authorList>
    </citation>
    <scope>NUCLEOTIDE SEQUENCE [LARGE SCALE GENOMIC DNA]</scope>
    <source>
        <strain evidence="3 4">DSM 25597</strain>
    </source>
</reference>
<dbReference type="EMBL" id="FZNY01000008">
    <property type="protein sequence ID" value="SNS19990.1"/>
    <property type="molecule type" value="Genomic_DNA"/>
</dbReference>
<gene>
    <name evidence="3" type="ORF">SAMN06265376_10823</name>
</gene>
<feature type="transmembrane region" description="Helical" evidence="1">
    <location>
        <begin position="34"/>
        <end position="53"/>
    </location>
</feature>
<dbReference type="Pfam" id="PF26626">
    <property type="entry name" value="DUF8201"/>
    <property type="match status" value="1"/>
</dbReference>
<evidence type="ECO:0000259" key="2">
    <source>
        <dbReference type="Pfam" id="PF26626"/>
    </source>
</evidence>
<dbReference type="RefSeq" id="WP_089373319.1">
    <property type="nucleotide sequence ID" value="NZ_BMEP01000009.1"/>
</dbReference>
<feature type="transmembrane region" description="Helical" evidence="1">
    <location>
        <begin position="5"/>
        <end position="22"/>
    </location>
</feature>
<keyword evidence="1" id="KW-0472">Membrane</keyword>
<dbReference type="Proteomes" id="UP000198379">
    <property type="component" value="Unassembled WGS sequence"/>
</dbReference>
<feature type="transmembrane region" description="Helical" evidence="1">
    <location>
        <begin position="96"/>
        <end position="120"/>
    </location>
</feature>
<name>A0A239CIM6_9FLAO</name>
<dbReference type="OrthoDB" id="344987at2"/>
<feature type="transmembrane region" description="Helical" evidence="1">
    <location>
        <begin position="372"/>
        <end position="391"/>
    </location>
</feature>
<feature type="domain" description="DUF8201" evidence="2">
    <location>
        <begin position="1"/>
        <end position="429"/>
    </location>
</feature>
<evidence type="ECO:0000256" key="1">
    <source>
        <dbReference type="SAM" id="Phobius"/>
    </source>
</evidence>
<evidence type="ECO:0000313" key="4">
    <source>
        <dbReference type="Proteomes" id="UP000198379"/>
    </source>
</evidence>
<feature type="transmembrane region" description="Helical" evidence="1">
    <location>
        <begin position="201"/>
        <end position="218"/>
    </location>
</feature>
<dbReference type="NCBIfam" id="NF047510">
    <property type="entry name" value="LIC_10190_fam"/>
    <property type="match status" value="1"/>
</dbReference>
<evidence type="ECO:0000313" key="3">
    <source>
        <dbReference type="EMBL" id="SNS19990.1"/>
    </source>
</evidence>
<feature type="transmembrane region" description="Helical" evidence="1">
    <location>
        <begin position="423"/>
        <end position="441"/>
    </location>
</feature>
<dbReference type="InterPro" id="IPR058514">
    <property type="entry name" value="DUF8201"/>
</dbReference>
<feature type="transmembrane region" description="Helical" evidence="1">
    <location>
        <begin position="292"/>
        <end position="316"/>
    </location>
</feature>
<protein>
    <recommendedName>
        <fullName evidence="2">DUF8201 domain-containing protein</fullName>
    </recommendedName>
</protein>
<feature type="transmembrane region" description="Helical" evidence="1">
    <location>
        <begin position="400"/>
        <end position="417"/>
    </location>
</feature>
<keyword evidence="4" id="KW-1185">Reference proteome</keyword>
<feature type="transmembrane region" description="Helical" evidence="1">
    <location>
        <begin position="254"/>
        <end position="280"/>
    </location>
</feature>
<keyword evidence="1" id="KW-1133">Transmembrane helix</keyword>
<dbReference type="AlphaFoldDB" id="A0A239CIM6"/>
<accession>A0A239CIM6</accession>
<feature type="transmembrane region" description="Helical" evidence="1">
    <location>
        <begin position="59"/>
        <end position="75"/>
    </location>
</feature>
<sequence length="568" mass="65538">MIAVLTYWCYLFLITSIVGVSFQKVVKLKKSHPVIPFFLGGFAISLMGSLWAIFYGLGFYFEVFLLLISIVLIIWKQKTYFFFLGSLKAKINALPSYLKLLLGIITVFAIAQCASAPYIIDNESYYIQTITWLDTYGFVKGLANFHFFLAQNSGWHILQSALNLDVIASFFNDINGFYLVIGNIYALDKLAHYLKQKETHLLIIGLFPIFNVFLFQFISSPSPDLPIYLLSFVIFGEFLSHYTPHKGASYSTLFILGVFAVFIKVTAVFLLIFPVILYIKNKKTLQQDLSKLSLLSGIAFILFVIKNSIISGYPLYPIASFRLTHVDWTLPLALQEYLVETTKHYAFFLTPKEYENSTLIQRIIHWLRLPKLHGLFNVGMCVALVIFPLWIRKVRFKKPLYILYSVSILQLLFLWLTSPQYRFFLGFFMLLSLTIIATRIKNERIIKIGLAVATIAIAVPLFIPFNLNALTKNEFQLQLSVFSPEYLIQPHPQTKYTQATYTTHQEGNMRIQTPTNIDFFWATGDCELPCIQLQHLNDFKAYFRSVPQLRTEHLKDGFYSYTFDKKNE</sequence>
<organism evidence="3 4">
    <name type="scientific">Dokdonia pacifica</name>
    <dbReference type="NCBI Taxonomy" id="1627892"/>
    <lineage>
        <taxon>Bacteria</taxon>
        <taxon>Pseudomonadati</taxon>
        <taxon>Bacteroidota</taxon>
        <taxon>Flavobacteriia</taxon>
        <taxon>Flavobacteriales</taxon>
        <taxon>Flavobacteriaceae</taxon>
        <taxon>Dokdonia</taxon>
    </lineage>
</organism>
<feature type="transmembrane region" description="Helical" evidence="1">
    <location>
        <begin position="448"/>
        <end position="467"/>
    </location>
</feature>
<proteinExistence type="predicted"/>
<keyword evidence="1" id="KW-0812">Transmembrane</keyword>
<feature type="transmembrane region" description="Helical" evidence="1">
    <location>
        <begin position="161"/>
        <end position="181"/>
    </location>
</feature>